<dbReference type="GeneID" id="45694395"/>
<evidence type="ECO:0000256" key="3">
    <source>
        <dbReference type="ARBA" id="ARBA00022426"/>
    </source>
</evidence>
<evidence type="ECO:0000256" key="6">
    <source>
        <dbReference type="ARBA" id="ARBA00022596"/>
    </source>
</evidence>
<feature type="transmembrane region" description="Helical" evidence="13">
    <location>
        <begin position="260"/>
        <end position="289"/>
    </location>
</feature>
<keyword evidence="8 13" id="KW-1133">Transmembrane helix</keyword>
<evidence type="ECO:0000256" key="10">
    <source>
        <dbReference type="ARBA" id="ARBA00023112"/>
    </source>
</evidence>
<keyword evidence="12" id="KW-0170">Cobalt</keyword>
<evidence type="ECO:0000256" key="13">
    <source>
        <dbReference type="RuleBase" id="RU362101"/>
    </source>
</evidence>
<evidence type="ECO:0000256" key="4">
    <source>
        <dbReference type="ARBA" id="ARBA00022448"/>
    </source>
</evidence>
<evidence type="ECO:0000256" key="2">
    <source>
        <dbReference type="ARBA" id="ARBA00004651"/>
    </source>
</evidence>
<dbReference type="PROSITE" id="PS51257">
    <property type="entry name" value="PROKAR_LIPOPROTEIN"/>
    <property type="match status" value="1"/>
</dbReference>
<dbReference type="GO" id="GO:0015099">
    <property type="term" value="F:nickel cation transmembrane transporter activity"/>
    <property type="evidence" value="ECO:0007669"/>
    <property type="project" value="UniProtKB-UniRule"/>
</dbReference>
<keyword evidence="6" id="KW-0533">Nickel</keyword>
<keyword evidence="5" id="KW-1003">Cell membrane</keyword>
<evidence type="ECO:0000313" key="15">
    <source>
        <dbReference type="EMBL" id="QPQ89669.1"/>
    </source>
</evidence>
<dbReference type="RefSeq" id="WP_015877610.1">
    <property type="nucleotide sequence ID" value="NZ_CP021075.1"/>
</dbReference>
<keyword evidence="9" id="KW-0406">Ion transport</keyword>
<keyword evidence="4 13" id="KW-0813">Transport</keyword>
<feature type="chain" id="PRO_5042831429" description="Nickel/cobalt efflux system" evidence="14">
    <location>
        <begin position="31"/>
        <end position="373"/>
    </location>
</feature>
<comment type="subcellular location">
    <subcellularLocation>
        <location evidence="2 13">Cell membrane</location>
        <topology evidence="2 13">Multi-pass membrane protein</topology>
    </subcellularLocation>
</comment>
<dbReference type="InterPro" id="IPR051224">
    <property type="entry name" value="NiCoT_RcnA"/>
</dbReference>
<proteinExistence type="inferred from homology"/>
<organism evidence="15 17">
    <name type="scientific">Burkholderia glumae</name>
    <name type="common">Pseudomonas glumae</name>
    <dbReference type="NCBI Taxonomy" id="337"/>
    <lineage>
        <taxon>Bacteria</taxon>
        <taxon>Pseudomonadati</taxon>
        <taxon>Pseudomonadota</taxon>
        <taxon>Betaproteobacteria</taxon>
        <taxon>Burkholderiales</taxon>
        <taxon>Burkholderiaceae</taxon>
        <taxon>Burkholderia</taxon>
    </lineage>
</organism>
<reference evidence="15 17" key="1">
    <citation type="submission" date="2020-12" db="EMBL/GenBank/DDBJ databases">
        <title>FDA dAtabase for Regulatory Grade micrObial Sequences (FDA-ARGOS): Supporting development and validation of Infectious Disease Dx tests.</title>
        <authorList>
            <person name="Minogue T."/>
            <person name="Wolcott M."/>
            <person name="Wasieloski L."/>
            <person name="Aguilar W."/>
            <person name="Moore D."/>
            <person name="Jaissle J."/>
            <person name="Tallon L."/>
            <person name="Sadzewicz L."/>
            <person name="Zhao X."/>
            <person name="Boylan J."/>
            <person name="Ott S."/>
            <person name="Bowen H."/>
            <person name="Vavikolanu K."/>
            <person name="Mehta A."/>
            <person name="Aluvathingal J."/>
            <person name="Nadendla S."/>
            <person name="Yan Y."/>
            <person name="Sichtig H."/>
        </authorList>
    </citation>
    <scope>NUCLEOTIDE SEQUENCE [LARGE SCALE GENOMIC DNA]</scope>
    <source>
        <strain evidence="15 17">FDAARGOS_949</strain>
    </source>
</reference>
<protein>
    <recommendedName>
        <fullName evidence="13">Nickel/cobalt efflux system</fullName>
    </recommendedName>
</protein>
<sequence length="373" mass="38560">MLNFSRPALAFFLACCVALAGIGCATPSCAAAPTVDVFGQPIRPASSASATPAAPPAPEPEARHALVLPEFARTVLVTTLIWQGRLNAHIADVAAQLRRDASPWAWLTLLAVSFAYGMLHAIGPGHGKLVAGAYLGSRRTRVAQAIGLASWGAAVQAMSAIVLVFGAAWFAQEGMSNVLSNAASLDVVSYLLLCMAGLFMLYNTLTRRDCCVEPGAARLVPDARDIGRESDGNTPAYLGAKLRVHARSSRRAMVANPSTWTVTLQILATGFASGVRPCVGSIFVLIASVTARAPWIGIAAAFAIAAGVAVTVTLFGLGAIGANRFVMGRGIRLRARLQTAQRVVGIAGAAAIVLFGAVQAALISMGYAPPGLS</sequence>
<comment type="function">
    <text evidence="1">Efflux system for nickel and cobalt.</text>
</comment>
<dbReference type="PANTHER" id="PTHR40659:SF1">
    <property type="entry name" value="NICKEL_COBALT EFFLUX SYSTEM RCNA"/>
    <property type="match status" value="1"/>
</dbReference>
<reference evidence="16" key="2">
    <citation type="submission" date="2022-06" db="EMBL/GenBank/DDBJ databases">
        <title>Draft genome sequence of Burkholderia glumae strain GR20004 isolated from rice panicle showing bacterial panicle blight.</title>
        <authorList>
            <person name="Choi S.Y."/>
            <person name="Lee Y.H."/>
        </authorList>
    </citation>
    <scope>NUCLEOTIDE SEQUENCE</scope>
    <source>
        <strain evidence="16">GR20004</strain>
    </source>
</reference>
<accession>A0AAP9XX68</accession>
<gene>
    <name evidence="15" type="ORF">I6H06_08565</name>
    <name evidence="16" type="ORF">NFI99_08125</name>
</gene>
<comment type="similarity">
    <text evidence="13">Belongs to the NiCoT transporter (TC 2.A.52) family.</text>
</comment>
<evidence type="ECO:0000313" key="16">
    <source>
        <dbReference type="EMBL" id="USS42197.1"/>
    </source>
</evidence>
<keyword evidence="7 13" id="KW-0812">Transmembrane</keyword>
<dbReference type="GO" id="GO:0010045">
    <property type="term" value="P:response to nickel cation"/>
    <property type="evidence" value="ECO:0007669"/>
    <property type="project" value="TreeGrafter"/>
</dbReference>
<feature type="transmembrane region" description="Helical" evidence="13">
    <location>
        <begin position="295"/>
        <end position="322"/>
    </location>
</feature>
<evidence type="ECO:0000256" key="1">
    <source>
        <dbReference type="ARBA" id="ARBA00002510"/>
    </source>
</evidence>
<dbReference type="Pfam" id="PF03824">
    <property type="entry name" value="NicO"/>
    <property type="match status" value="1"/>
</dbReference>
<keyword evidence="3" id="KW-0171">Cobalt transport</keyword>
<dbReference type="Proteomes" id="UP000594892">
    <property type="component" value="Chromosome 1"/>
</dbReference>
<dbReference type="EMBL" id="CP065600">
    <property type="protein sequence ID" value="QPQ89669.1"/>
    <property type="molecule type" value="Genomic_DNA"/>
</dbReference>
<dbReference type="GO" id="GO:0032025">
    <property type="term" value="P:response to cobalt ion"/>
    <property type="evidence" value="ECO:0007669"/>
    <property type="project" value="TreeGrafter"/>
</dbReference>
<feature type="transmembrane region" description="Helical" evidence="13">
    <location>
        <begin position="145"/>
        <end position="170"/>
    </location>
</feature>
<evidence type="ECO:0000256" key="5">
    <source>
        <dbReference type="ARBA" id="ARBA00022475"/>
    </source>
</evidence>
<evidence type="ECO:0000313" key="17">
    <source>
        <dbReference type="Proteomes" id="UP000594892"/>
    </source>
</evidence>
<keyword evidence="18" id="KW-1185">Reference proteome</keyword>
<dbReference type="Proteomes" id="UP001056386">
    <property type="component" value="Chromosome 2"/>
</dbReference>
<dbReference type="GO" id="GO:0006824">
    <property type="term" value="P:cobalt ion transport"/>
    <property type="evidence" value="ECO:0007669"/>
    <property type="project" value="UniProtKB-KW"/>
</dbReference>
<evidence type="ECO:0000256" key="11">
    <source>
        <dbReference type="ARBA" id="ARBA00023136"/>
    </source>
</evidence>
<evidence type="ECO:0000256" key="8">
    <source>
        <dbReference type="ARBA" id="ARBA00022989"/>
    </source>
</evidence>
<keyword evidence="11 13" id="KW-0472">Membrane</keyword>
<dbReference type="PANTHER" id="PTHR40659">
    <property type="entry name" value="NICKEL/COBALT EFFLUX SYSTEM RCNA"/>
    <property type="match status" value="1"/>
</dbReference>
<dbReference type="InterPro" id="IPR011541">
    <property type="entry name" value="Ni/Co_transpt_high_affinity"/>
</dbReference>
<feature type="transmembrane region" description="Helical" evidence="13">
    <location>
        <begin position="343"/>
        <end position="368"/>
    </location>
</feature>
<evidence type="ECO:0000313" key="18">
    <source>
        <dbReference type="Proteomes" id="UP001056386"/>
    </source>
</evidence>
<dbReference type="GO" id="GO:0005886">
    <property type="term" value="C:plasma membrane"/>
    <property type="evidence" value="ECO:0007669"/>
    <property type="project" value="UniProtKB-SubCell"/>
</dbReference>
<dbReference type="GO" id="GO:0046583">
    <property type="term" value="F:monoatomic cation efflux transmembrane transporter activity"/>
    <property type="evidence" value="ECO:0007669"/>
    <property type="project" value="TreeGrafter"/>
</dbReference>
<evidence type="ECO:0000256" key="14">
    <source>
        <dbReference type="SAM" id="SignalP"/>
    </source>
</evidence>
<feature type="transmembrane region" description="Helical" evidence="13">
    <location>
        <begin position="182"/>
        <end position="202"/>
    </location>
</feature>
<dbReference type="AlphaFoldDB" id="A0AAP9XX68"/>
<evidence type="ECO:0000256" key="9">
    <source>
        <dbReference type="ARBA" id="ARBA00023065"/>
    </source>
</evidence>
<name>A0AAP9XX68_BURGL</name>
<keyword evidence="10" id="KW-0921">Nickel transport</keyword>
<feature type="signal peptide" evidence="14">
    <location>
        <begin position="1"/>
        <end position="30"/>
    </location>
</feature>
<evidence type="ECO:0000256" key="7">
    <source>
        <dbReference type="ARBA" id="ARBA00022692"/>
    </source>
</evidence>
<feature type="transmembrane region" description="Helical" evidence="13">
    <location>
        <begin position="104"/>
        <end position="124"/>
    </location>
</feature>
<keyword evidence="14" id="KW-0732">Signal</keyword>
<evidence type="ECO:0000256" key="12">
    <source>
        <dbReference type="ARBA" id="ARBA00023285"/>
    </source>
</evidence>
<dbReference type="EMBL" id="CP099583">
    <property type="protein sequence ID" value="USS42197.1"/>
    <property type="molecule type" value="Genomic_DNA"/>
</dbReference>